<organism evidence="1">
    <name type="scientific">Zea mays</name>
    <name type="common">Maize</name>
    <dbReference type="NCBI Taxonomy" id="4577"/>
    <lineage>
        <taxon>Eukaryota</taxon>
        <taxon>Viridiplantae</taxon>
        <taxon>Streptophyta</taxon>
        <taxon>Embryophyta</taxon>
        <taxon>Tracheophyta</taxon>
        <taxon>Spermatophyta</taxon>
        <taxon>Magnoliopsida</taxon>
        <taxon>Liliopsida</taxon>
        <taxon>Poales</taxon>
        <taxon>Poaceae</taxon>
        <taxon>PACMAD clade</taxon>
        <taxon>Panicoideae</taxon>
        <taxon>Andropogonodae</taxon>
        <taxon>Andropogoneae</taxon>
        <taxon>Tripsacinae</taxon>
        <taxon>Zea</taxon>
    </lineage>
</organism>
<dbReference type="EMBL" id="BT065950">
    <property type="protein sequence ID" value="ACN31826.1"/>
    <property type="molecule type" value="mRNA"/>
</dbReference>
<reference evidence="1" key="2">
    <citation type="submission" date="2012-06" db="EMBL/GenBank/DDBJ databases">
        <authorList>
            <person name="Yu Y."/>
            <person name="Currie J."/>
            <person name="Lomeli R."/>
            <person name="Angelova A."/>
            <person name="Collura K."/>
            <person name="Wissotski M."/>
            <person name="Campos D."/>
            <person name="Kudrna D."/>
            <person name="Golser W."/>
            <person name="Ashely E."/>
            <person name="Descour A."/>
            <person name="Fernandes J."/>
            <person name="Soderlund C."/>
            <person name="Walbot V."/>
        </authorList>
    </citation>
    <scope>NUCLEOTIDE SEQUENCE</scope>
    <source>
        <strain evidence="1">B73</strain>
    </source>
</reference>
<accession>C0PCD1</accession>
<dbReference type="AlphaFoldDB" id="C0PCD1"/>
<reference evidence="1" key="1">
    <citation type="journal article" date="2009" name="PLoS Genet.">
        <title>Sequencing, mapping, and analysis of 27,455 maize full-length cDNAs.</title>
        <authorList>
            <person name="Soderlund C."/>
            <person name="Descour A."/>
            <person name="Kudrna D."/>
            <person name="Bomhoff M."/>
            <person name="Boyd L."/>
            <person name="Currie J."/>
            <person name="Angelova A."/>
            <person name="Collura K."/>
            <person name="Wissotski M."/>
            <person name="Ashley E."/>
            <person name="Morrow D."/>
            <person name="Fernandes J."/>
            <person name="Walbot V."/>
            <person name="Yu Y."/>
        </authorList>
    </citation>
    <scope>NUCLEOTIDE SEQUENCE</scope>
    <source>
        <strain evidence="1">B73</strain>
    </source>
</reference>
<protein>
    <submittedName>
        <fullName evidence="1">Uncharacterized protein</fullName>
    </submittedName>
</protein>
<name>C0PCD1_MAIZE</name>
<sequence>MLQSVHTTTNNKKILVKGKLHLHGSMQLSHHCIRWLDQSGPGLHCICIHCISSAHQSSGTVHSLGDHREWDDRPVALVTIETDVPKACAGAVHGGVHNEGHKLLLPAWNKKMHRYHGDCSSIGSAVTDGVALVGRHVGHRSRYASCLVEHGYGD</sequence>
<evidence type="ECO:0000313" key="1">
    <source>
        <dbReference type="EMBL" id="ACN31826.1"/>
    </source>
</evidence>
<proteinExistence type="evidence at transcript level"/>